<protein>
    <submittedName>
        <fullName evidence="1">12701_t:CDS:1</fullName>
    </submittedName>
</protein>
<proteinExistence type="predicted"/>
<evidence type="ECO:0000313" key="1">
    <source>
        <dbReference type="EMBL" id="CAG8805390.1"/>
    </source>
</evidence>
<reference evidence="1" key="1">
    <citation type="submission" date="2021-06" db="EMBL/GenBank/DDBJ databases">
        <authorList>
            <person name="Kallberg Y."/>
            <person name="Tangrot J."/>
            <person name="Rosling A."/>
        </authorList>
    </citation>
    <scope>NUCLEOTIDE SEQUENCE</scope>
    <source>
        <strain evidence="1">MA461A</strain>
    </source>
</reference>
<organism evidence="1 2">
    <name type="scientific">Racocetra persica</name>
    <dbReference type="NCBI Taxonomy" id="160502"/>
    <lineage>
        <taxon>Eukaryota</taxon>
        <taxon>Fungi</taxon>
        <taxon>Fungi incertae sedis</taxon>
        <taxon>Mucoromycota</taxon>
        <taxon>Glomeromycotina</taxon>
        <taxon>Glomeromycetes</taxon>
        <taxon>Diversisporales</taxon>
        <taxon>Gigasporaceae</taxon>
        <taxon>Racocetra</taxon>
    </lineage>
</organism>
<comment type="caution">
    <text evidence="1">The sequence shown here is derived from an EMBL/GenBank/DDBJ whole genome shotgun (WGS) entry which is preliminary data.</text>
</comment>
<dbReference type="EMBL" id="CAJVQC010065341">
    <property type="protein sequence ID" value="CAG8805390.1"/>
    <property type="molecule type" value="Genomic_DNA"/>
</dbReference>
<feature type="non-terminal residue" evidence="1">
    <location>
        <position position="260"/>
    </location>
</feature>
<keyword evidence="2" id="KW-1185">Reference proteome</keyword>
<gene>
    <name evidence="1" type="ORF">RPERSI_LOCUS21921</name>
</gene>
<name>A0ACA9RR30_9GLOM</name>
<evidence type="ECO:0000313" key="2">
    <source>
        <dbReference type="Proteomes" id="UP000789920"/>
    </source>
</evidence>
<accession>A0ACA9RR30</accession>
<dbReference type="Proteomes" id="UP000789920">
    <property type="component" value="Unassembled WGS sequence"/>
</dbReference>
<sequence>MAEREERERAEREERERAKREEQELLRQEREIAEREERERKRLERERAEHEEQEREQLEREEQEREQLERERAEQEERERTEQLRREREEQKRLDEEKQRAEKERLRRQREEEEELLRQERLKLEEEELLRQQELASAEATETQTLSARVIYPYDAAEDNEMSLIEGEIIVNISQIDDGWWQGESKDGSRYGLFPANYVESIEGETELTTETSAKALYDYDAGEDNEISFKEDDILNDIKFVSEDWWQGTSPDGIIGLFP</sequence>